<organism evidence="1 2">
    <name type="scientific">Rubus argutus</name>
    <name type="common">Southern blackberry</name>
    <dbReference type="NCBI Taxonomy" id="59490"/>
    <lineage>
        <taxon>Eukaryota</taxon>
        <taxon>Viridiplantae</taxon>
        <taxon>Streptophyta</taxon>
        <taxon>Embryophyta</taxon>
        <taxon>Tracheophyta</taxon>
        <taxon>Spermatophyta</taxon>
        <taxon>Magnoliopsida</taxon>
        <taxon>eudicotyledons</taxon>
        <taxon>Gunneridae</taxon>
        <taxon>Pentapetalae</taxon>
        <taxon>rosids</taxon>
        <taxon>fabids</taxon>
        <taxon>Rosales</taxon>
        <taxon>Rosaceae</taxon>
        <taxon>Rosoideae</taxon>
        <taxon>Rosoideae incertae sedis</taxon>
        <taxon>Rubus</taxon>
    </lineage>
</organism>
<accession>A0AAW1YSH8</accession>
<dbReference type="AlphaFoldDB" id="A0AAW1YSH8"/>
<protein>
    <submittedName>
        <fullName evidence="1">Uncharacterized protein</fullName>
    </submittedName>
</protein>
<gene>
    <name evidence="1" type="ORF">M0R45_007128</name>
</gene>
<dbReference type="EMBL" id="JBEDUW010000001">
    <property type="protein sequence ID" value="KAK9951692.1"/>
    <property type="molecule type" value="Genomic_DNA"/>
</dbReference>
<comment type="caution">
    <text evidence="1">The sequence shown here is derived from an EMBL/GenBank/DDBJ whole genome shotgun (WGS) entry which is preliminary data.</text>
</comment>
<keyword evidence="2" id="KW-1185">Reference proteome</keyword>
<evidence type="ECO:0000313" key="2">
    <source>
        <dbReference type="Proteomes" id="UP001457282"/>
    </source>
</evidence>
<reference evidence="1 2" key="1">
    <citation type="journal article" date="2023" name="G3 (Bethesda)">
        <title>A chromosome-length genome assembly and annotation of blackberry (Rubus argutus, cv. 'Hillquist').</title>
        <authorList>
            <person name="Bruna T."/>
            <person name="Aryal R."/>
            <person name="Dudchenko O."/>
            <person name="Sargent D.J."/>
            <person name="Mead D."/>
            <person name="Buti M."/>
            <person name="Cavallini A."/>
            <person name="Hytonen T."/>
            <person name="Andres J."/>
            <person name="Pham M."/>
            <person name="Weisz D."/>
            <person name="Mascagni F."/>
            <person name="Usai G."/>
            <person name="Natali L."/>
            <person name="Bassil N."/>
            <person name="Fernandez G.E."/>
            <person name="Lomsadze A."/>
            <person name="Armour M."/>
            <person name="Olukolu B."/>
            <person name="Poorten T."/>
            <person name="Britton C."/>
            <person name="Davik J."/>
            <person name="Ashrafi H."/>
            <person name="Aiden E.L."/>
            <person name="Borodovsky M."/>
            <person name="Worthington M."/>
        </authorList>
    </citation>
    <scope>NUCLEOTIDE SEQUENCE [LARGE SCALE GENOMIC DNA]</scope>
    <source>
        <strain evidence="1">PI 553951</strain>
    </source>
</reference>
<sequence>MVRWPPRGGLGGSTVWIRLGLGSSGIDGLVNFVWDFVKLTVEASEMGEGDGRCLWTAAWFWLIEVWIWSCEIAGCDG</sequence>
<name>A0AAW1YSH8_RUBAR</name>
<dbReference type="Proteomes" id="UP001457282">
    <property type="component" value="Unassembled WGS sequence"/>
</dbReference>
<evidence type="ECO:0000313" key="1">
    <source>
        <dbReference type="EMBL" id="KAK9951692.1"/>
    </source>
</evidence>
<proteinExistence type="predicted"/>